<proteinExistence type="predicted"/>
<name>A0ABS2G045_FUSMR</name>
<dbReference type="RefSeq" id="WP_204715603.1">
    <property type="nucleotide sequence ID" value="NZ_JACJLT010000009.1"/>
</dbReference>
<sequence>MFDGITNKGSEYLAKCQATGEGIKLVKVKIGDGRLLDSEEPTTFTDIKSTKKEVEVSEKTQIESNLRLVIEFNNEGVTTGYFPREIGIYALDGETEILYWYINDGDQTTWMPPAEKAPVKYKYGVNIMATNNETTLVNWTGKELWVDKEFLNKELEKKQDVNDNRLLTTVKTIWGAINELFNNKLEKGGYTGTAQNLLTEIAKKASKTTLGRIIVGNGLNVDSDGRISVAAHTHGANEVIEDSSHRMVTDAEKAAWNGKLNQGTVPNSLNSAEKIVAALQGSGGLKFDPNVLHIGDAGTKRVGYYYLDKLKDGIFECLEETTTTINDSSKFRDISNKASADRLDNLQSYIIQKEIEFFDNGRRVLLGYICKIGNVVFC</sequence>
<reference evidence="1 2" key="1">
    <citation type="journal article" date="2021" name="Sci. Rep.">
        <title>The distribution of antibiotic resistance genes in chicken gut microbiota commensals.</title>
        <authorList>
            <person name="Juricova H."/>
            <person name="Matiasovicova J."/>
            <person name="Kubasova T."/>
            <person name="Cejkova D."/>
            <person name="Rychlik I."/>
        </authorList>
    </citation>
    <scope>NUCLEOTIDE SEQUENCE [LARGE SCALE GENOMIC DNA]</scope>
    <source>
        <strain evidence="1 2">An425</strain>
    </source>
</reference>
<dbReference type="Proteomes" id="UP000728968">
    <property type="component" value="Unassembled WGS sequence"/>
</dbReference>
<evidence type="ECO:0000313" key="2">
    <source>
        <dbReference type="Proteomes" id="UP000728968"/>
    </source>
</evidence>
<comment type="caution">
    <text evidence="1">The sequence shown here is derived from an EMBL/GenBank/DDBJ whole genome shotgun (WGS) entry which is preliminary data.</text>
</comment>
<keyword evidence="2" id="KW-1185">Reference proteome</keyword>
<protein>
    <recommendedName>
        <fullName evidence="3">DUF2479 domain-containing protein</fullName>
    </recommendedName>
</protein>
<evidence type="ECO:0000313" key="1">
    <source>
        <dbReference type="EMBL" id="MBM6874380.1"/>
    </source>
</evidence>
<evidence type="ECO:0008006" key="3">
    <source>
        <dbReference type="Google" id="ProtNLM"/>
    </source>
</evidence>
<organism evidence="1 2">
    <name type="scientific">Fusobacterium mortiferum</name>
    <dbReference type="NCBI Taxonomy" id="850"/>
    <lineage>
        <taxon>Bacteria</taxon>
        <taxon>Fusobacteriati</taxon>
        <taxon>Fusobacteriota</taxon>
        <taxon>Fusobacteriia</taxon>
        <taxon>Fusobacteriales</taxon>
        <taxon>Fusobacteriaceae</taxon>
        <taxon>Fusobacterium</taxon>
    </lineage>
</organism>
<dbReference type="EMBL" id="JACJLT010000009">
    <property type="protein sequence ID" value="MBM6874380.1"/>
    <property type="molecule type" value="Genomic_DNA"/>
</dbReference>
<accession>A0ABS2G045</accession>
<gene>
    <name evidence="1" type="ORF">H6A04_01665</name>
</gene>
<feature type="non-terminal residue" evidence="1">
    <location>
        <position position="378"/>
    </location>
</feature>